<feature type="compositionally biased region" description="Polar residues" evidence="1">
    <location>
        <begin position="9"/>
        <end position="21"/>
    </location>
</feature>
<sequence>MEESAPAAPSNTSAYFSSRNRASAEPPAPSRDIGALPDLRDMDALAAELAAPPAGSSEDLIYQRMLSEWLVDPHELARSADLDWKTVWDHGWSVAAEVENVPVASHTEQGLPVREPGARLVPGAANAEPAPGANGTANGADQRYPVASNGGFGTGYKPRHEARDRDPDAIRASISSHFGGVRRGRSHARQTSQGSDHE</sequence>
<feature type="region of interest" description="Disordered" evidence="1">
    <location>
        <begin position="122"/>
        <end position="198"/>
    </location>
</feature>
<dbReference type="Proteomes" id="UP000238296">
    <property type="component" value="Unassembled WGS sequence"/>
</dbReference>
<gene>
    <name evidence="2" type="ORF">C1Y40_03198</name>
</gene>
<feature type="compositionally biased region" description="Low complexity" evidence="1">
    <location>
        <begin position="122"/>
        <end position="140"/>
    </location>
</feature>
<accession>A0A2S8BJ53</accession>
<comment type="caution">
    <text evidence="2">The sequence shown here is derived from an EMBL/GenBank/DDBJ whole genome shotgun (WGS) entry which is preliminary data.</text>
</comment>
<proteinExistence type="predicted"/>
<name>A0A2S8BJ53_9MYCO</name>
<dbReference type="EMBL" id="PPEA01000456">
    <property type="protein sequence ID" value="PQM46636.1"/>
    <property type="molecule type" value="Genomic_DNA"/>
</dbReference>
<dbReference type="AlphaFoldDB" id="A0A2S8BJ53"/>
<organism evidence="2 3">
    <name type="scientific">Mycobacterium talmoniae</name>
    <dbReference type="NCBI Taxonomy" id="1858794"/>
    <lineage>
        <taxon>Bacteria</taxon>
        <taxon>Bacillati</taxon>
        <taxon>Actinomycetota</taxon>
        <taxon>Actinomycetes</taxon>
        <taxon>Mycobacteriales</taxon>
        <taxon>Mycobacteriaceae</taxon>
        <taxon>Mycobacterium</taxon>
    </lineage>
</organism>
<protein>
    <submittedName>
        <fullName evidence="2">Uncharacterized protein</fullName>
    </submittedName>
</protein>
<reference evidence="2 3" key="1">
    <citation type="journal article" date="2017" name="Int. J. Syst. Evol. Microbiol.">
        <title>Mycobacterium talmoniae sp. nov., a slowly growing mycobacterium isolated from human respiratory samples.</title>
        <authorList>
            <person name="Davidson R.M."/>
            <person name="DeGroote M.A."/>
            <person name="Marola J.L."/>
            <person name="Buss S."/>
            <person name="Jones V."/>
            <person name="McNeil M.R."/>
            <person name="Freifeld A.G."/>
            <person name="Elaine Epperson L."/>
            <person name="Hasan N.A."/>
            <person name="Jackson M."/>
            <person name="Iwen P.C."/>
            <person name="Salfinger M."/>
            <person name="Strong M."/>
        </authorList>
    </citation>
    <scope>NUCLEOTIDE SEQUENCE [LARGE SCALE GENOMIC DNA]</scope>
    <source>
        <strain evidence="2 3">ATCC BAA-2683</strain>
    </source>
</reference>
<feature type="region of interest" description="Disordered" evidence="1">
    <location>
        <begin position="1"/>
        <end position="36"/>
    </location>
</feature>
<evidence type="ECO:0000313" key="2">
    <source>
        <dbReference type="EMBL" id="PQM46636.1"/>
    </source>
</evidence>
<feature type="compositionally biased region" description="Polar residues" evidence="1">
    <location>
        <begin position="189"/>
        <end position="198"/>
    </location>
</feature>
<feature type="compositionally biased region" description="Basic and acidic residues" evidence="1">
    <location>
        <begin position="158"/>
        <end position="169"/>
    </location>
</feature>
<evidence type="ECO:0000313" key="3">
    <source>
        <dbReference type="Proteomes" id="UP000238296"/>
    </source>
</evidence>
<evidence type="ECO:0000256" key="1">
    <source>
        <dbReference type="SAM" id="MobiDB-lite"/>
    </source>
</evidence>